<dbReference type="GO" id="GO:0008170">
    <property type="term" value="F:N-methyltransferase activity"/>
    <property type="evidence" value="ECO:0007669"/>
    <property type="project" value="InterPro"/>
</dbReference>
<dbReference type="InterPro" id="IPR025745">
    <property type="entry name" value="Mrr-like_N_dom"/>
</dbReference>
<evidence type="ECO:0000259" key="10">
    <source>
        <dbReference type="Pfam" id="PF14338"/>
    </source>
</evidence>
<keyword evidence="2 11" id="KW-0489">Methyltransferase</keyword>
<evidence type="ECO:0000256" key="7">
    <source>
        <dbReference type="ARBA" id="ARBA00049120"/>
    </source>
</evidence>
<dbReference type="EC" id="2.1.1.-" evidence="8"/>
<dbReference type="InterPro" id="IPR029063">
    <property type="entry name" value="SAM-dependent_MTases_sf"/>
</dbReference>
<dbReference type="PROSITE" id="PS00093">
    <property type="entry name" value="N4_MTASE"/>
    <property type="match status" value="1"/>
</dbReference>
<feature type="domain" description="Restriction system protein Mrr-like N-terminal" evidence="10">
    <location>
        <begin position="18"/>
        <end position="94"/>
    </location>
</feature>
<comment type="caution">
    <text evidence="11">The sequence shown here is derived from an EMBL/GenBank/DDBJ whole genome shotgun (WGS) entry which is preliminary data.</text>
</comment>
<dbReference type="SUPFAM" id="SSF53335">
    <property type="entry name" value="S-adenosyl-L-methionine-dependent methyltransferases"/>
    <property type="match status" value="1"/>
</dbReference>
<evidence type="ECO:0000256" key="4">
    <source>
        <dbReference type="ARBA" id="ARBA00022691"/>
    </source>
</evidence>
<dbReference type="Gene3D" id="3.40.50.150">
    <property type="entry name" value="Vaccinia Virus protein VP39"/>
    <property type="match status" value="1"/>
</dbReference>
<accession>A0A095SFH9</accession>
<keyword evidence="12" id="KW-1185">Reference proteome</keyword>
<proteinExistence type="inferred from homology"/>
<dbReference type="Proteomes" id="UP000029444">
    <property type="component" value="Unassembled WGS sequence"/>
</dbReference>
<evidence type="ECO:0000259" key="9">
    <source>
        <dbReference type="Pfam" id="PF01555"/>
    </source>
</evidence>
<evidence type="ECO:0000256" key="6">
    <source>
        <dbReference type="ARBA" id="ARBA00023125"/>
    </source>
</evidence>
<comment type="catalytic activity">
    <reaction evidence="7">
        <text>a 2'-deoxycytidine in DNA + S-adenosyl-L-methionine = an N(4)-methyl-2'-deoxycytidine in DNA + S-adenosyl-L-homocysteine + H(+)</text>
        <dbReference type="Rhea" id="RHEA:16857"/>
        <dbReference type="Rhea" id="RHEA-COMP:11369"/>
        <dbReference type="Rhea" id="RHEA-COMP:13674"/>
        <dbReference type="ChEBI" id="CHEBI:15378"/>
        <dbReference type="ChEBI" id="CHEBI:57856"/>
        <dbReference type="ChEBI" id="CHEBI:59789"/>
        <dbReference type="ChEBI" id="CHEBI:85452"/>
        <dbReference type="ChEBI" id="CHEBI:137933"/>
        <dbReference type="EC" id="2.1.1.113"/>
    </reaction>
</comment>
<dbReference type="InterPro" id="IPR001091">
    <property type="entry name" value="RM_Methyltransferase"/>
</dbReference>
<dbReference type="Pfam" id="PF01555">
    <property type="entry name" value="N6_N4_Mtase"/>
    <property type="match status" value="1"/>
</dbReference>
<dbReference type="InterPro" id="IPR017985">
    <property type="entry name" value="MeTrfase_CN4_CS"/>
</dbReference>
<keyword evidence="4" id="KW-0949">S-adenosyl-L-methionine</keyword>
<dbReference type="REBASE" id="116980">
    <property type="entry name" value="M.Asp19m6ORF3382P"/>
</dbReference>
<protein>
    <recommendedName>
        <fullName evidence="8">Methyltransferase</fullName>
        <ecNumber evidence="8">2.1.1.-</ecNumber>
    </recommendedName>
</protein>
<name>A0A095SFH9_9GAMM</name>
<evidence type="ECO:0000256" key="8">
    <source>
        <dbReference type="RuleBase" id="RU362026"/>
    </source>
</evidence>
<dbReference type="EMBL" id="ARXV01000018">
    <property type="protein sequence ID" value="KGD63396.1"/>
    <property type="molecule type" value="Genomic_DNA"/>
</dbReference>
<keyword evidence="6" id="KW-0238">DNA-binding</keyword>
<feature type="domain" description="DNA methylase N-4/N-6" evidence="9">
    <location>
        <begin position="129"/>
        <end position="388"/>
    </location>
</feature>
<dbReference type="GO" id="GO:0003677">
    <property type="term" value="F:DNA binding"/>
    <property type="evidence" value="ECO:0007669"/>
    <property type="project" value="UniProtKB-KW"/>
</dbReference>
<evidence type="ECO:0000313" key="11">
    <source>
        <dbReference type="EMBL" id="KGD63396.1"/>
    </source>
</evidence>
<evidence type="ECO:0000256" key="1">
    <source>
        <dbReference type="ARBA" id="ARBA00010203"/>
    </source>
</evidence>
<dbReference type="AlphaFoldDB" id="A0A095SFH9"/>
<dbReference type="STRING" id="1177154.Y5S_03382"/>
<dbReference type="OrthoDB" id="9816043at2"/>
<keyword evidence="5" id="KW-0680">Restriction system</keyword>
<evidence type="ECO:0000256" key="5">
    <source>
        <dbReference type="ARBA" id="ARBA00022747"/>
    </source>
</evidence>
<comment type="similarity">
    <text evidence="1">Belongs to the N(4)/N(6)-methyltransferase family. N(4) subfamily.</text>
</comment>
<dbReference type="PATRIC" id="fig|1177154.3.peg.3400"/>
<evidence type="ECO:0000256" key="2">
    <source>
        <dbReference type="ARBA" id="ARBA00022603"/>
    </source>
</evidence>
<evidence type="ECO:0000256" key="3">
    <source>
        <dbReference type="ARBA" id="ARBA00022679"/>
    </source>
</evidence>
<gene>
    <name evidence="11" type="ORF">Y5S_03382</name>
</gene>
<organism evidence="11 12">
    <name type="scientific">Alcanivorax nanhaiticus</name>
    <dbReference type="NCBI Taxonomy" id="1177154"/>
    <lineage>
        <taxon>Bacteria</taxon>
        <taxon>Pseudomonadati</taxon>
        <taxon>Pseudomonadota</taxon>
        <taxon>Gammaproteobacteria</taxon>
        <taxon>Oceanospirillales</taxon>
        <taxon>Alcanivoracaceae</taxon>
        <taxon>Alcanivorax</taxon>
    </lineage>
</organism>
<dbReference type="InterPro" id="IPR002941">
    <property type="entry name" value="DNA_methylase_N4/N6"/>
</dbReference>
<dbReference type="Pfam" id="PF14338">
    <property type="entry name" value="Mrr_N"/>
    <property type="match status" value="1"/>
</dbReference>
<dbReference type="GO" id="GO:0015667">
    <property type="term" value="F:site-specific DNA-methyltransferase (cytosine-N4-specific) activity"/>
    <property type="evidence" value="ECO:0007669"/>
    <property type="project" value="UniProtKB-EC"/>
</dbReference>
<reference evidence="11 12" key="1">
    <citation type="submission" date="2012-09" db="EMBL/GenBank/DDBJ databases">
        <title>Genome Sequence of alkane-degrading Bacterium Alcanivorax sp. 19-m-6.</title>
        <authorList>
            <person name="Lai Q."/>
            <person name="Shao Z."/>
        </authorList>
    </citation>
    <scope>NUCLEOTIDE SEQUENCE [LARGE SCALE GENOMIC DNA]</scope>
    <source>
        <strain evidence="11 12">19-m-6</strain>
    </source>
</reference>
<dbReference type="eggNOG" id="COG0863">
    <property type="taxonomic scope" value="Bacteria"/>
</dbReference>
<keyword evidence="3" id="KW-0808">Transferase</keyword>
<evidence type="ECO:0000313" key="12">
    <source>
        <dbReference type="Proteomes" id="UP000029444"/>
    </source>
</evidence>
<dbReference type="RefSeq" id="WP_035234731.1">
    <property type="nucleotide sequence ID" value="NZ_ARXV01000018.1"/>
</dbReference>
<dbReference type="GO" id="GO:0009307">
    <property type="term" value="P:DNA restriction-modification system"/>
    <property type="evidence" value="ECO:0007669"/>
    <property type="project" value="UniProtKB-KW"/>
</dbReference>
<dbReference type="PRINTS" id="PR00508">
    <property type="entry name" value="S21N4MTFRASE"/>
</dbReference>
<sequence length="414" mass="46845">MSSQLELFHVQEAYSRAQKPLSNEELYESVAEIAGIPQSALSEQSEIGKARVKRSKLKRKIRWYQQTLKTLNLLERVEGERGVWQLSQENKKGLHEALGGVRLLAYSTNLGLAVWSSNKTLFADLNEPVHLCVTSPPYPLRIQRGYGNVAESQWVDFITEALEPIVKNLVPGGSVVLNISNDIFEPKRPSRSLYVERMVIALHDRLGLSLMDRWPWVNLSKPPSPTHWACVNRQQLCSGWEPVFWFTNDPERVRSDNRRVLQPHTEKHQQLMRQGGDSRVASYGDGAYRLRGNAFSAVTEGRIPKNVIHRGHRCADTIEVRRVAKELGLPPHPAMFPTDIPEFAIRFLTEEGDLVVDPFSGSNKSGLAAERNNRRWVACDLVLEYIRTQAELFTSFPGFWLNPALAMVGSSAKN</sequence>
<dbReference type="GO" id="GO:0032259">
    <property type="term" value="P:methylation"/>
    <property type="evidence" value="ECO:0007669"/>
    <property type="project" value="UniProtKB-KW"/>
</dbReference>